<reference evidence="3" key="1">
    <citation type="submission" date="2017-02" db="UniProtKB">
        <authorList>
            <consortium name="WormBaseParasite"/>
        </authorList>
    </citation>
    <scope>IDENTIFICATION</scope>
</reference>
<sequence>MDSIYSATIFIQLYSAKERFFSYICYHSLLFDFYYLRRYSFSSPKLYLFVIESVNLFSLFSLLIMSAINNERKKQPVVKPSKACLFCGGNHFNNTCRVYSDIISRLKRVKELKLCDRCLAKAHTQDKCKTALKPCFYCKNGSHVTCMCPVQFSQPSNSQVSEVENSKENKTQIDTAVQQDVKSADQNLDSYNADNHSVMTVPGLMCVRITVFNWNNFNISEETGTLLANGIIESYIDEDIAKRLHLQLGDPVVYDVCYEFGNSEKFSYRPTTHTIFSSEGLQKLDVGALQGLSDKLPLLGITDGVESFSYIGYKKPGSSSA</sequence>
<keyword evidence="1" id="KW-0812">Transmembrane</keyword>
<name>A0A0N5AB87_9BILA</name>
<keyword evidence="1" id="KW-0472">Membrane</keyword>
<keyword evidence="1" id="KW-1133">Transmembrane helix</keyword>
<proteinExistence type="predicted"/>
<evidence type="ECO:0000256" key="1">
    <source>
        <dbReference type="SAM" id="Phobius"/>
    </source>
</evidence>
<accession>A0A0N5AB87</accession>
<protein>
    <submittedName>
        <fullName evidence="3">DM domain-containing protein</fullName>
    </submittedName>
</protein>
<organism evidence="2 3">
    <name type="scientific">Syphacia muris</name>
    <dbReference type="NCBI Taxonomy" id="451379"/>
    <lineage>
        <taxon>Eukaryota</taxon>
        <taxon>Metazoa</taxon>
        <taxon>Ecdysozoa</taxon>
        <taxon>Nematoda</taxon>
        <taxon>Chromadorea</taxon>
        <taxon>Rhabditida</taxon>
        <taxon>Spirurina</taxon>
        <taxon>Oxyuridomorpha</taxon>
        <taxon>Oxyuroidea</taxon>
        <taxon>Oxyuridae</taxon>
        <taxon>Syphacia</taxon>
    </lineage>
</organism>
<evidence type="ECO:0000313" key="2">
    <source>
        <dbReference type="Proteomes" id="UP000046393"/>
    </source>
</evidence>
<keyword evidence="2" id="KW-1185">Reference proteome</keyword>
<dbReference type="Proteomes" id="UP000046393">
    <property type="component" value="Unplaced"/>
</dbReference>
<dbReference type="WBParaSite" id="SMUV_0000141301-mRNA-1">
    <property type="protein sequence ID" value="SMUV_0000141301-mRNA-1"/>
    <property type="gene ID" value="SMUV_0000141301"/>
</dbReference>
<feature type="transmembrane region" description="Helical" evidence="1">
    <location>
        <begin position="48"/>
        <end position="68"/>
    </location>
</feature>
<dbReference type="AlphaFoldDB" id="A0A0N5AB87"/>
<evidence type="ECO:0000313" key="3">
    <source>
        <dbReference type="WBParaSite" id="SMUV_0000141301-mRNA-1"/>
    </source>
</evidence>